<comment type="caution">
    <text evidence="3">The sequence shown here is derived from an EMBL/GenBank/DDBJ whole genome shotgun (WGS) entry which is preliminary data.</text>
</comment>
<feature type="compositionally biased region" description="Polar residues" evidence="1">
    <location>
        <begin position="119"/>
        <end position="128"/>
    </location>
</feature>
<keyword evidence="2" id="KW-0812">Transmembrane</keyword>
<feature type="region of interest" description="Disordered" evidence="1">
    <location>
        <begin position="175"/>
        <end position="281"/>
    </location>
</feature>
<feature type="compositionally biased region" description="Low complexity" evidence="1">
    <location>
        <begin position="197"/>
        <end position="210"/>
    </location>
</feature>
<evidence type="ECO:0000313" key="3">
    <source>
        <dbReference type="EMBL" id="GAA4023825.1"/>
    </source>
</evidence>
<dbReference type="EMBL" id="BAABDK010000001">
    <property type="protein sequence ID" value="GAA4023825.1"/>
    <property type="molecule type" value="Genomic_DNA"/>
</dbReference>
<feature type="compositionally biased region" description="Low complexity" evidence="1">
    <location>
        <begin position="33"/>
        <end position="44"/>
    </location>
</feature>
<gene>
    <name evidence="3" type="ORF">GCM10022409_04640</name>
</gene>
<feature type="compositionally biased region" description="Polar residues" evidence="1">
    <location>
        <begin position="216"/>
        <end position="238"/>
    </location>
</feature>
<keyword evidence="2" id="KW-0472">Membrane</keyword>
<feature type="transmembrane region" description="Helical" evidence="2">
    <location>
        <begin position="87"/>
        <end position="112"/>
    </location>
</feature>
<protein>
    <submittedName>
        <fullName evidence="3">Uncharacterized protein</fullName>
    </submittedName>
</protein>
<dbReference type="RefSeq" id="WP_345049804.1">
    <property type="nucleotide sequence ID" value="NZ_BAABDK010000001.1"/>
</dbReference>
<dbReference type="Proteomes" id="UP001501469">
    <property type="component" value="Unassembled WGS sequence"/>
</dbReference>
<feature type="compositionally biased region" description="Basic and acidic residues" evidence="1">
    <location>
        <begin position="1"/>
        <end position="20"/>
    </location>
</feature>
<feature type="region of interest" description="Disordered" evidence="1">
    <location>
        <begin position="119"/>
        <end position="157"/>
    </location>
</feature>
<feature type="region of interest" description="Disordered" evidence="1">
    <location>
        <begin position="1"/>
        <end position="44"/>
    </location>
</feature>
<sequence>MSTDHIDDLFRSQLGDHETPPGDDLWARLQAGPSASAPAPLPSAHAPERVDQLYQHRLKVHATPVPRKIWERLEDEHLRPRKRRAAAWWPMALAAAVALLLLAGGAGLWLGFPTGSRGTAGTVASQPAGQPKAQEKLGNTTSNATIGTKSLEQNSQTASTSIITNGAATSIASAATQNGAQPSETAISSATQKNLPARATRSTGTASSASKVGMMAQQSPRRQQGASRQPDAATTSTPLVAGTTAPPSISTRPADESALASANLPAPTPTVENVPANPASSAVSPATLAAANIITVDVRNGAPRHPTLATAVATAAAATEDRPGLGGRLLRQVGHAVRGERISLSEVTGLPQNLTLEATIAGRHVSKSIQL</sequence>
<evidence type="ECO:0000256" key="1">
    <source>
        <dbReference type="SAM" id="MobiDB-lite"/>
    </source>
</evidence>
<accession>A0ABP7TBK6</accession>
<evidence type="ECO:0000256" key="2">
    <source>
        <dbReference type="SAM" id="Phobius"/>
    </source>
</evidence>
<reference evidence="4" key="1">
    <citation type="journal article" date="2019" name="Int. J. Syst. Evol. Microbiol.">
        <title>The Global Catalogue of Microorganisms (GCM) 10K type strain sequencing project: providing services to taxonomists for standard genome sequencing and annotation.</title>
        <authorList>
            <consortium name="The Broad Institute Genomics Platform"/>
            <consortium name="The Broad Institute Genome Sequencing Center for Infectious Disease"/>
            <person name="Wu L."/>
            <person name="Ma J."/>
        </authorList>
    </citation>
    <scope>NUCLEOTIDE SEQUENCE [LARGE SCALE GENOMIC DNA]</scope>
    <source>
        <strain evidence="4">JCM 17225</strain>
    </source>
</reference>
<organism evidence="3 4">
    <name type="scientific">Hymenobacter glaciei</name>
    <dbReference type="NCBI Taxonomy" id="877209"/>
    <lineage>
        <taxon>Bacteria</taxon>
        <taxon>Pseudomonadati</taxon>
        <taxon>Bacteroidota</taxon>
        <taxon>Cytophagia</taxon>
        <taxon>Cytophagales</taxon>
        <taxon>Hymenobacteraceae</taxon>
        <taxon>Hymenobacter</taxon>
    </lineage>
</organism>
<keyword evidence="4" id="KW-1185">Reference proteome</keyword>
<feature type="compositionally biased region" description="Polar residues" evidence="1">
    <location>
        <begin position="137"/>
        <end position="157"/>
    </location>
</feature>
<keyword evidence="2" id="KW-1133">Transmembrane helix</keyword>
<feature type="compositionally biased region" description="Polar residues" evidence="1">
    <location>
        <begin position="175"/>
        <end position="194"/>
    </location>
</feature>
<evidence type="ECO:0000313" key="4">
    <source>
        <dbReference type="Proteomes" id="UP001501469"/>
    </source>
</evidence>
<proteinExistence type="predicted"/>
<name>A0ABP7TBK6_9BACT</name>